<dbReference type="Proteomes" id="UP000247602">
    <property type="component" value="Unassembled WGS sequence"/>
</dbReference>
<dbReference type="InterPro" id="IPR002734">
    <property type="entry name" value="RibDG_C"/>
</dbReference>
<dbReference type="EMBL" id="QKNV01000282">
    <property type="protein sequence ID" value="PZA19713.1"/>
    <property type="molecule type" value="Genomic_DNA"/>
</dbReference>
<dbReference type="PANTHER" id="PTHR38011">
    <property type="entry name" value="DIHYDROFOLATE REDUCTASE FAMILY PROTEIN (AFU_ORTHOLOGUE AFUA_8G06820)"/>
    <property type="match status" value="1"/>
</dbReference>
<evidence type="ECO:0000259" key="1">
    <source>
        <dbReference type="Pfam" id="PF01872"/>
    </source>
</evidence>
<gene>
    <name evidence="3" type="ORF">DMO24_19275</name>
    <name evidence="2" type="ORF">FHX36_001067</name>
</gene>
<feature type="domain" description="Bacterial bifunctional deaminase-reductase C-terminal" evidence="1">
    <location>
        <begin position="62"/>
        <end position="155"/>
    </location>
</feature>
<dbReference type="EMBL" id="JACIBU010000001">
    <property type="protein sequence ID" value="MBB3675332.1"/>
    <property type="molecule type" value="Genomic_DNA"/>
</dbReference>
<dbReference type="PANTHER" id="PTHR38011:SF11">
    <property type="entry name" value="2,5-DIAMINO-6-RIBOSYLAMINO-4(3H)-PYRIMIDINONE 5'-PHOSPHATE REDUCTASE"/>
    <property type="match status" value="1"/>
</dbReference>
<dbReference type="AlphaFoldDB" id="A0A323V6J7"/>
<dbReference type="InterPro" id="IPR024072">
    <property type="entry name" value="DHFR-like_dom_sf"/>
</dbReference>
<organism evidence="3 4">
    <name type="scientific">Modestobacter versicolor</name>
    <dbReference type="NCBI Taxonomy" id="429133"/>
    <lineage>
        <taxon>Bacteria</taxon>
        <taxon>Bacillati</taxon>
        <taxon>Actinomycetota</taxon>
        <taxon>Actinomycetes</taxon>
        <taxon>Geodermatophilales</taxon>
        <taxon>Geodermatophilaceae</taxon>
        <taxon>Modestobacter</taxon>
    </lineage>
</organism>
<dbReference type="Pfam" id="PF01872">
    <property type="entry name" value="RibD_C"/>
    <property type="match status" value="1"/>
</dbReference>
<dbReference type="GO" id="GO:0009231">
    <property type="term" value="P:riboflavin biosynthetic process"/>
    <property type="evidence" value="ECO:0007669"/>
    <property type="project" value="InterPro"/>
</dbReference>
<comment type="caution">
    <text evidence="3">The sequence shown here is derived from an EMBL/GenBank/DDBJ whole genome shotgun (WGS) entry which is preliminary data.</text>
</comment>
<evidence type="ECO:0000313" key="4">
    <source>
        <dbReference type="Proteomes" id="UP000247602"/>
    </source>
</evidence>
<dbReference type="Gene3D" id="3.40.430.10">
    <property type="entry name" value="Dihydrofolate Reductase, subunit A"/>
    <property type="match status" value="1"/>
</dbReference>
<protein>
    <submittedName>
        <fullName evidence="3">Dihydrofolate reductase</fullName>
    </submittedName>
</protein>
<name>A0A323V6J7_9ACTN</name>
<sequence length="179" mass="18906">MSRTVYYTGTSLDGFIATVDHSLDWLVSRDNDPDGAMGYDGFIAGVGAVAMGATTYTWVRDHDPGWVPEGPTWVFTHRDLPALPGADLRFTAADVAQVHAEMVAAAGGKDVYVVGGGDLAGQFADLGLLDEVVVAIAPVTLGAGAPLLPRRVELEVLECARNGEFVCVRYAVRRTPTAA</sequence>
<evidence type="ECO:0000313" key="3">
    <source>
        <dbReference type="EMBL" id="PZA19713.1"/>
    </source>
</evidence>
<dbReference type="OrthoDB" id="3427770at2"/>
<dbReference type="SUPFAM" id="SSF53597">
    <property type="entry name" value="Dihydrofolate reductase-like"/>
    <property type="match status" value="1"/>
</dbReference>
<reference evidence="2 5" key="2">
    <citation type="submission" date="2020-08" db="EMBL/GenBank/DDBJ databases">
        <title>Sequencing the genomes of 1000 actinobacteria strains.</title>
        <authorList>
            <person name="Klenk H.-P."/>
        </authorList>
    </citation>
    <scope>NUCLEOTIDE SEQUENCE [LARGE SCALE GENOMIC DNA]</scope>
    <source>
        <strain evidence="2 5">DSM 16678</strain>
    </source>
</reference>
<evidence type="ECO:0000313" key="2">
    <source>
        <dbReference type="EMBL" id="MBB3675332.1"/>
    </source>
</evidence>
<proteinExistence type="predicted"/>
<keyword evidence="4" id="KW-1185">Reference proteome</keyword>
<dbReference type="RefSeq" id="WP_110553878.1">
    <property type="nucleotide sequence ID" value="NZ_JACIBU010000001.1"/>
</dbReference>
<dbReference type="InterPro" id="IPR050765">
    <property type="entry name" value="Riboflavin_Biosynth_HTPR"/>
</dbReference>
<reference evidence="3 4" key="1">
    <citation type="submission" date="2018-06" db="EMBL/GenBank/DDBJ databases">
        <title>Draft genome sequence of Modestobacter versicolor CP153-2.</title>
        <authorList>
            <person name="Gundlapally S.R."/>
        </authorList>
    </citation>
    <scope>NUCLEOTIDE SEQUENCE [LARGE SCALE GENOMIC DNA]</scope>
    <source>
        <strain evidence="3 4">CP153-2</strain>
    </source>
</reference>
<accession>A0A323V6J7</accession>
<dbReference type="GO" id="GO:0008703">
    <property type="term" value="F:5-amino-6-(5-phosphoribosylamino)uracil reductase activity"/>
    <property type="evidence" value="ECO:0007669"/>
    <property type="project" value="InterPro"/>
</dbReference>
<dbReference type="Proteomes" id="UP000580718">
    <property type="component" value="Unassembled WGS sequence"/>
</dbReference>
<evidence type="ECO:0000313" key="5">
    <source>
        <dbReference type="Proteomes" id="UP000580718"/>
    </source>
</evidence>